<dbReference type="Proteomes" id="UP001487740">
    <property type="component" value="Unassembled WGS sequence"/>
</dbReference>
<gene>
    <name evidence="1" type="ORF">O3P69_010580</name>
</gene>
<dbReference type="EMBL" id="JARAKH010000031">
    <property type="protein sequence ID" value="KAK8385919.1"/>
    <property type="molecule type" value="Genomic_DNA"/>
</dbReference>
<evidence type="ECO:0000313" key="1">
    <source>
        <dbReference type="EMBL" id="KAK8385919.1"/>
    </source>
</evidence>
<reference evidence="1 2" key="1">
    <citation type="submission" date="2023-03" db="EMBL/GenBank/DDBJ databases">
        <title>High-quality genome of Scylla paramamosain provides insights in environmental adaptation.</title>
        <authorList>
            <person name="Zhang L."/>
        </authorList>
    </citation>
    <scope>NUCLEOTIDE SEQUENCE [LARGE SCALE GENOMIC DNA]</scope>
    <source>
        <strain evidence="1">LZ_2023a</strain>
        <tissue evidence="1">Muscle</tissue>
    </source>
</reference>
<name>A0AAW0TEB8_SCYPA</name>
<protein>
    <submittedName>
        <fullName evidence="1">Uncharacterized protein</fullName>
    </submittedName>
</protein>
<dbReference type="AlphaFoldDB" id="A0AAW0TEB8"/>
<sequence>MITLYRGHRYHSAPTSQHLKLVLTHTSQSYSALTSRPSLTHRHLTPVILFPRLINRYICISPQPCFMTVAPDPSTPGVTESKNIPFTLKWFTALTQQHLPRCDVLESSVVFPRRQGEFNKNALLVIVTLVT</sequence>
<proteinExistence type="predicted"/>
<keyword evidence="2" id="KW-1185">Reference proteome</keyword>
<accession>A0AAW0TEB8</accession>
<evidence type="ECO:0000313" key="2">
    <source>
        <dbReference type="Proteomes" id="UP001487740"/>
    </source>
</evidence>
<comment type="caution">
    <text evidence="1">The sequence shown here is derived from an EMBL/GenBank/DDBJ whole genome shotgun (WGS) entry which is preliminary data.</text>
</comment>
<organism evidence="1 2">
    <name type="scientific">Scylla paramamosain</name>
    <name type="common">Mud crab</name>
    <dbReference type="NCBI Taxonomy" id="85552"/>
    <lineage>
        <taxon>Eukaryota</taxon>
        <taxon>Metazoa</taxon>
        <taxon>Ecdysozoa</taxon>
        <taxon>Arthropoda</taxon>
        <taxon>Crustacea</taxon>
        <taxon>Multicrustacea</taxon>
        <taxon>Malacostraca</taxon>
        <taxon>Eumalacostraca</taxon>
        <taxon>Eucarida</taxon>
        <taxon>Decapoda</taxon>
        <taxon>Pleocyemata</taxon>
        <taxon>Brachyura</taxon>
        <taxon>Eubrachyura</taxon>
        <taxon>Portunoidea</taxon>
        <taxon>Portunidae</taxon>
        <taxon>Portuninae</taxon>
        <taxon>Scylla</taxon>
    </lineage>
</organism>